<dbReference type="InterPro" id="IPR029052">
    <property type="entry name" value="Metallo-depent_PP-like"/>
</dbReference>
<dbReference type="EC" id="3.1.3.1" evidence="4"/>
<accession>A0ABV3XI46</accession>
<dbReference type="SUPFAM" id="SSF56300">
    <property type="entry name" value="Metallo-dependent phosphatases"/>
    <property type="match status" value="1"/>
</dbReference>
<feature type="region of interest" description="Disordered" evidence="1">
    <location>
        <begin position="558"/>
        <end position="583"/>
    </location>
</feature>
<protein>
    <submittedName>
        <fullName evidence="4">Alkaline phosphatase D family protein</fullName>
        <ecNumber evidence="4">3.1.3.1</ecNumber>
    </submittedName>
</protein>
<comment type="caution">
    <text evidence="4">The sequence shown here is derived from an EMBL/GenBank/DDBJ whole genome shotgun (WGS) entry which is preliminary data.</text>
</comment>
<dbReference type="Gene3D" id="3.60.21.70">
    <property type="entry name" value="PhoD-like phosphatase"/>
    <property type="match status" value="1"/>
</dbReference>
<name>A0ABV3XI46_9ACTN</name>
<dbReference type="RefSeq" id="WP_369208542.1">
    <property type="nucleotide sequence ID" value="NZ_JBFNXQ010000058.1"/>
</dbReference>
<dbReference type="Proteomes" id="UP001560045">
    <property type="component" value="Unassembled WGS sequence"/>
</dbReference>
<feature type="domain" description="PhoD-like phosphatase metallophosphatase" evidence="2">
    <location>
        <begin position="137"/>
        <end position="468"/>
    </location>
</feature>
<dbReference type="InterPro" id="IPR018946">
    <property type="entry name" value="PhoD-like_MPP"/>
</dbReference>
<dbReference type="Pfam" id="PF09423">
    <property type="entry name" value="PhoD"/>
    <property type="match status" value="1"/>
</dbReference>
<dbReference type="PANTHER" id="PTHR37031">
    <property type="entry name" value="METALLOPHOSPHATASE BINDING DOMAIN PROTEIN"/>
    <property type="match status" value="1"/>
</dbReference>
<organism evidence="4 5">
    <name type="scientific">Geodermatophilus maliterrae</name>
    <dbReference type="NCBI Taxonomy" id="3162531"/>
    <lineage>
        <taxon>Bacteria</taxon>
        <taxon>Bacillati</taxon>
        <taxon>Actinomycetota</taxon>
        <taxon>Actinomycetes</taxon>
        <taxon>Geodermatophilales</taxon>
        <taxon>Geodermatophilaceae</taxon>
        <taxon>Geodermatophilus</taxon>
    </lineage>
</organism>
<dbReference type="EMBL" id="JBFNXQ010000058">
    <property type="protein sequence ID" value="MEX5720076.1"/>
    <property type="molecule type" value="Genomic_DNA"/>
</dbReference>
<sequence>MPLSTGDTPALMLGPLLRHVDPVSATVWVETDRPCEVEVLGRTVRTFRVGGHFYALVLVEDLEPGSTTPYEVRLDGARVWPEESSPFPPSRIRTPGRPGPFRLAFGSCRYAALTTVDVTEGIPPDALDAYAERVASQPEDEWPDALVLLGDQVYADELTTATRSWLGLRRGEQVPEDGQVQGMEEYTRLYAESWSDPQVRWLLSTIPSSMVFDDHEMIDDWNTSAAWRRKTTATDWWDERIAGGLVSYWVYQHLGNLSPQELAQNTTWQAVQALAADADAEPVLREMALAADRDPHTVRWSYVRHWGEARLLMVDSRAGRVLDEQARRMVDDEEFAWIEAAMRQAVEDGVEHLLIGTSLPWLLPHAIDSIERWNEALAVRHEGRPLGRLAEALRQAADLEHWAAFGHSFDRLATALLAVARGEHGRAPSTAVVLSGDVHHAYAAEVVDPGGLAARVHQLTVSPLHNQAPHPIRVGFRIGWSRWARRLTGTIARMARVRPTSVEWAKAAGPYFGNQVGELVLDGRQARFVLHVSDHRPDGDDGLHQVLDLPLAGTAADTAGDTTAGTMAGRTADPVPAATAPAG</sequence>
<dbReference type="InterPro" id="IPR038607">
    <property type="entry name" value="PhoD-like_sf"/>
</dbReference>
<gene>
    <name evidence="4" type="ORF">ABQ292_17060</name>
</gene>
<keyword evidence="5" id="KW-1185">Reference proteome</keyword>
<evidence type="ECO:0000256" key="1">
    <source>
        <dbReference type="SAM" id="MobiDB-lite"/>
    </source>
</evidence>
<evidence type="ECO:0000313" key="4">
    <source>
        <dbReference type="EMBL" id="MEX5720076.1"/>
    </source>
</evidence>
<feature type="domain" description="DUF7800" evidence="3">
    <location>
        <begin position="9"/>
        <end position="92"/>
    </location>
</feature>
<dbReference type="PANTHER" id="PTHR37031:SF2">
    <property type="entry name" value="PHOD-LIKE PHOSPHATASE METALLOPHOSPHATASE DOMAIN-CONTAINING PROTEIN"/>
    <property type="match status" value="1"/>
</dbReference>
<evidence type="ECO:0000313" key="5">
    <source>
        <dbReference type="Proteomes" id="UP001560045"/>
    </source>
</evidence>
<dbReference type="InterPro" id="IPR056702">
    <property type="entry name" value="DUF7800"/>
</dbReference>
<dbReference type="Pfam" id="PF25077">
    <property type="entry name" value="DUF7800"/>
    <property type="match status" value="1"/>
</dbReference>
<evidence type="ECO:0000259" key="3">
    <source>
        <dbReference type="Pfam" id="PF25077"/>
    </source>
</evidence>
<keyword evidence="4" id="KW-0378">Hydrolase</keyword>
<dbReference type="CDD" id="cd07389">
    <property type="entry name" value="MPP_PhoD"/>
    <property type="match status" value="1"/>
</dbReference>
<proteinExistence type="predicted"/>
<evidence type="ECO:0000259" key="2">
    <source>
        <dbReference type="Pfam" id="PF09423"/>
    </source>
</evidence>
<dbReference type="GO" id="GO:0004035">
    <property type="term" value="F:alkaline phosphatase activity"/>
    <property type="evidence" value="ECO:0007669"/>
    <property type="project" value="UniProtKB-EC"/>
</dbReference>
<reference evidence="4 5" key="1">
    <citation type="submission" date="2024-06" db="EMBL/GenBank/DDBJ databases">
        <title>Draft genome sequence of Geodermatophilus badlandi, a novel member of the Geodermatophilaceae isolated from badland sedimentary rocks in the Red desert, Wyoming, USA.</title>
        <authorList>
            <person name="Ben Tekaya S."/>
            <person name="Nouioui I."/>
            <person name="Flores G.M."/>
            <person name="Shaal M.N."/>
            <person name="Bredoire F."/>
            <person name="Basile F."/>
            <person name="Van Diepen L."/>
            <person name="Ward N.L."/>
        </authorList>
    </citation>
    <scope>NUCLEOTIDE SEQUENCE [LARGE SCALE GENOMIC DNA]</scope>
    <source>
        <strain evidence="4 5">WL48A</strain>
    </source>
</reference>